<dbReference type="Proteomes" id="UP000183635">
    <property type="component" value="Unassembled WGS sequence"/>
</dbReference>
<keyword evidence="4 7" id="KW-1133">Transmembrane helix</keyword>
<keyword evidence="5 7" id="KW-0472">Membrane</keyword>
<feature type="transmembrane region" description="Helical" evidence="7">
    <location>
        <begin position="464"/>
        <end position="482"/>
    </location>
</feature>
<keyword evidence="2" id="KW-1003">Cell membrane</keyword>
<evidence type="ECO:0000313" key="10">
    <source>
        <dbReference type="Proteomes" id="UP000183635"/>
    </source>
</evidence>
<evidence type="ECO:0000256" key="6">
    <source>
        <dbReference type="SAM" id="Coils"/>
    </source>
</evidence>
<dbReference type="EMBL" id="FOPU01000002">
    <property type="protein sequence ID" value="SFH17993.1"/>
    <property type="molecule type" value="Genomic_DNA"/>
</dbReference>
<gene>
    <name evidence="9" type="ORF">SAMN04488021_102160</name>
</gene>
<feature type="transmembrane region" description="Helical" evidence="7">
    <location>
        <begin position="20"/>
        <end position="37"/>
    </location>
</feature>
<keyword evidence="3 7" id="KW-0812">Transmembrane</keyword>
<dbReference type="InterPro" id="IPR050445">
    <property type="entry name" value="Bact_polysacc_biosynth/exp"/>
</dbReference>
<name>A0A1I2XWZ5_9RHOB</name>
<dbReference type="PANTHER" id="PTHR32309:SF31">
    <property type="entry name" value="CAPSULAR EXOPOLYSACCHARIDE FAMILY"/>
    <property type="match status" value="1"/>
</dbReference>
<dbReference type="PANTHER" id="PTHR32309">
    <property type="entry name" value="TYROSINE-PROTEIN KINASE"/>
    <property type="match status" value="1"/>
</dbReference>
<evidence type="ECO:0000256" key="1">
    <source>
        <dbReference type="ARBA" id="ARBA00004651"/>
    </source>
</evidence>
<comment type="subcellular location">
    <subcellularLocation>
        <location evidence="1">Cell membrane</location>
        <topology evidence="1">Multi-pass membrane protein</topology>
    </subcellularLocation>
</comment>
<accession>A0A1I2XWZ5</accession>
<reference evidence="9 10" key="1">
    <citation type="submission" date="2016-10" db="EMBL/GenBank/DDBJ databases">
        <authorList>
            <person name="de Groot N.N."/>
        </authorList>
    </citation>
    <scope>NUCLEOTIDE SEQUENCE [LARGE SCALE GENOMIC DNA]</scope>
    <source>
        <strain evidence="9 10">DSM 8537</strain>
    </source>
</reference>
<keyword evidence="10" id="KW-1185">Reference proteome</keyword>
<feature type="coiled-coil region" evidence="6">
    <location>
        <begin position="330"/>
        <end position="371"/>
    </location>
</feature>
<dbReference type="InterPro" id="IPR003856">
    <property type="entry name" value="LPS_length_determ_N"/>
</dbReference>
<evidence type="ECO:0000259" key="8">
    <source>
        <dbReference type="Pfam" id="PF02706"/>
    </source>
</evidence>
<evidence type="ECO:0000256" key="4">
    <source>
        <dbReference type="ARBA" id="ARBA00022989"/>
    </source>
</evidence>
<feature type="coiled-coil region" evidence="6">
    <location>
        <begin position="180"/>
        <end position="272"/>
    </location>
</feature>
<evidence type="ECO:0000256" key="2">
    <source>
        <dbReference type="ARBA" id="ARBA00022475"/>
    </source>
</evidence>
<dbReference type="AlphaFoldDB" id="A0A1I2XWZ5"/>
<dbReference type="Pfam" id="PF02706">
    <property type="entry name" value="Wzz"/>
    <property type="match status" value="1"/>
</dbReference>
<dbReference type="GO" id="GO:0005886">
    <property type="term" value="C:plasma membrane"/>
    <property type="evidence" value="ECO:0007669"/>
    <property type="project" value="UniProtKB-SubCell"/>
</dbReference>
<evidence type="ECO:0000256" key="3">
    <source>
        <dbReference type="ARBA" id="ARBA00022692"/>
    </source>
</evidence>
<evidence type="ECO:0000256" key="7">
    <source>
        <dbReference type="SAM" id="Phobius"/>
    </source>
</evidence>
<evidence type="ECO:0000313" key="9">
    <source>
        <dbReference type="EMBL" id="SFH17993.1"/>
    </source>
</evidence>
<evidence type="ECO:0000256" key="5">
    <source>
        <dbReference type="ARBA" id="ARBA00023136"/>
    </source>
</evidence>
<keyword evidence="6" id="KW-0175">Coiled coil</keyword>
<organism evidence="9 10">
    <name type="scientific">Paracoccus aminovorans</name>
    <dbReference type="NCBI Taxonomy" id="34004"/>
    <lineage>
        <taxon>Bacteria</taxon>
        <taxon>Pseudomonadati</taxon>
        <taxon>Pseudomonadota</taxon>
        <taxon>Alphaproteobacteria</taxon>
        <taxon>Rhodobacterales</taxon>
        <taxon>Paracoccaceae</taxon>
        <taxon>Paracoccus</taxon>
    </lineage>
</organism>
<dbReference type="STRING" id="34004.SAMN04488021_102160"/>
<feature type="transmembrane region" description="Helical" evidence="7">
    <location>
        <begin position="404"/>
        <end position="422"/>
    </location>
</feature>
<proteinExistence type="predicted"/>
<sequence length="501" mass="55838">MGPIQSLQDLISLIWRRLPLVMTILILGVLISFYLIVSSPRVYQASAVIQLDMPAVMDQGADSSLPASRRVQLIEQRLMARANLRDVIERLGLFADSHGLSETDKLAALRNSTRIESITAPGVSVDSRLALAAIVITSQAETPAMAAAIANDFADSVVNRDRENRKVRIRESQDYLRSEEARLNEQIAIQERKVVEYSARNEDALPSSQAFLQTELAQLTELETTMDRNLMDLQRERLSLEAGGSGTEVRPSASLVQQIRSAEIELAQARRTLAPNHPEIKRLEDNLERLNSGGGSGASDVVRRQAELIDAQLAQLNQQKAGFALRRAEIDQARARAPQVTRELETMQRDQRRLQDRYNEISRQLAQVETQQMLMENDQTERFVLLERALPPEYPALSNRKKSAVMGVGGSLALALTVAFLLEMLNPVLRRTDQFARATGTRPVIALPYRLSEKDLRARRRRNIYLLVLLTVGLFVALWLLGRIPGLPSPGVVSTLTDGMG</sequence>
<feature type="domain" description="Polysaccharide chain length determinant N-terminal" evidence="8">
    <location>
        <begin position="6"/>
        <end position="57"/>
    </location>
</feature>
<protein>
    <submittedName>
        <fullName evidence="9">Uncharacterized protein involved in exopolysaccharide biosynthesis</fullName>
    </submittedName>
</protein>